<evidence type="ECO:0000313" key="2">
    <source>
        <dbReference type="Proteomes" id="UP001283361"/>
    </source>
</evidence>
<dbReference type="EMBL" id="JAWDGP010003891">
    <property type="protein sequence ID" value="KAK3769734.1"/>
    <property type="molecule type" value="Genomic_DNA"/>
</dbReference>
<proteinExistence type="predicted"/>
<keyword evidence="2" id="KW-1185">Reference proteome</keyword>
<dbReference type="AlphaFoldDB" id="A0AAE0ZHX5"/>
<comment type="caution">
    <text evidence="1">The sequence shown here is derived from an EMBL/GenBank/DDBJ whole genome shotgun (WGS) entry which is preliminary data.</text>
</comment>
<name>A0AAE0ZHX5_9GAST</name>
<evidence type="ECO:0000313" key="1">
    <source>
        <dbReference type="EMBL" id="KAK3769734.1"/>
    </source>
</evidence>
<dbReference type="Proteomes" id="UP001283361">
    <property type="component" value="Unassembled WGS sequence"/>
</dbReference>
<organism evidence="1 2">
    <name type="scientific">Elysia crispata</name>
    <name type="common">lettuce slug</name>
    <dbReference type="NCBI Taxonomy" id="231223"/>
    <lineage>
        <taxon>Eukaryota</taxon>
        <taxon>Metazoa</taxon>
        <taxon>Spiralia</taxon>
        <taxon>Lophotrochozoa</taxon>
        <taxon>Mollusca</taxon>
        <taxon>Gastropoda</taxon>
        <taxon>Heterobranchia</taxon>
        <taxon>Euthyneura</taxon>
        <taxon>Panpulmonata</taxon>
        <taxon>Sacoglossa</taxon>
        <taxon>Placobranchoidea</taxon>
        <taxon>Plakobranchidae</taxon>
        <taxon>Elysia</taxon>
    </lineage>
</organism>
<gene>
    <name evidence="1" type="ORF">RRG08_062074</name>
</gene>
<protein>
    <submittedName>
        <fullName evidence="1">Uncharacterized protein</fullName>
    </submittedName>
</protein>
<accession>A0AAE0ZHX5</accession>
<sequence length="127" mass="14111">MNIFRTLPNHSCSRLLFDAIVETIISINLHRLLKLVPTGGESTTVTVEINSSTDVAELLDNRLFFRSHICHLRSGLHHEPHLLHQSGGFDSRIAISPIYQFQGAIISGPDGRFTSFICGEPQDDLTS</sequence>
<reference evidence="1" key="1">
    <citation type="journal article" date="2023" name="G3 (Bethesda)">
        <title>A reference genome for the long-term kleptoplast-retaining sea slug Elysia crispata morphotype clarki.</title>
        <authorList>
            <person name="Eastman K.E."/>
            <person name="Pendleton A.L."/>
            <person name="Shaikh M.A."/>
            <person name="Suttiyut T."/>
            <person name="Ogas R."/>
            <person name="Tomko P."/>
            <person name="Gavelis G."/>
            <person name="Widhalm J.R."/>
            <person name="Wisecaver J.H."/>
        </authorList>
    </citation>
    <scope>NUCLEOTIDE SEQUENCE</scope>
    <source>
        <strain evidence="1">ECLA1</strain>
    </source>
</reference>